<name>A0A0C2DPQ7_9BACT</name>
<evidence type="ECO:0000256" key="5">
    <source>
        <dbReference type="SAM" id="MobiDB-lite"/>
    </source>
</evidence>
<sequence>MGEGSGRSAQSASPRCSSKTEPSFTFQVDAPVSSVLFIASSVLSLTLIFTARNSTIGVLAAFGWGDGPLFWQGELWRLWINSLLHNNIFHYLFNIYWVLRFSPVLEALIGSRRYLVLLVTAGWVVGMAGNLTWEVGGIGLSGLVYFMFGYLDRLRPAHKAARRVCDGPTRVLFYSWLAIGPLITLAGLVAIGNVVHLAGLLFGLIAFEVHRRTRSWSRPGRMLPAGVLLATLLMCGVYLYRPVLNPDWHYWKAYTSEDVVVQLAHYQKVLELAPDNNPARYNLGLLHFEQGNFGGAEENWLQIAAREPENAEICRALFSLYARKGDAAAMETWARRFESARQAL</sequence>
<feature type="transmembrane region" description="Helical" evidence="6">
    <location>
        <begin position="79"/>
        <end position="99"/>
    </location>
</feature>
<comment type="caution">
    <text evidence="8">The sequence shown here is derived from an EMBL/GenBank/DDBJ whole genome shotgun (WGS) entry which is preliminary data.</text>
</comment>
<evidence type="ECO:0000256" key="6">
    <source>
        <dbReference type="SAM" id="Phobius"/>
    </source>
</evidence>
<evidence type="ECO:0000256" key="4">
    <source>
        <dbReference type="ARBA" id="ARBA00023136"/>
    </source>
</evidence>
<gene>
    <name evidence="8" type="ORF">GFER_17240</name>
</gene>
<dbReference type="PANTHER" id="PTHR43066">
    <property type="entry name" value="RHOMBOID-RELATED PROTEIN"/>
    <property type="match status" value="1"/>
</dbReference>
<feature type="domain" description="Peptidase S54 rhomboid" evidence="7">
    <location>
        <begin position="73"/>
        <end position="206"/>
    </location>
</feature>
<dbReference type="EMBL" id="JWJD01000016">
    <property type="protein sequence ID" value="KIH75354.1"/>
    <property type="molecule type" value="Genomic_DNA"/>
</dbReference>
<dbReference type="Proteomes" id="UP000035068">
    <property type="component" value="Unassembled WGS sequence"/>
</dbReference>
<dbReference type="InterPro" id="IPR035952">
    <property type="entry name" value="Rhomboid-like_sf"/>
</dbReference>
<feature type="transmembrane region" description="Helical" evidence="6">
    <location>
        <begin position="171"/>
        <end position="188"/>
    </location>
</feature>
<dbReference type="Pfam" id="PF01694">
    <property type="entry name" value="Rhomboid"/>
    <property type="match status" value="1"/>
</dbReference>
<dbReference type="RefSeq" id="WP_040101307.1">
    <property type="nucleotide sequence ID" value="NZ_JWJD01000016.1"/>
</dbReference>
<dbReference type="SUPFAM" id="SSF48452">
    <property type="entry name" value="TPR-like"/>
    <property type="match status" value="1"/>
</dbReference>
<feature type="compositionally biased region" description="Polar residues" evidence="5">
    <location>
        <begin position="7"/>
        <end position="21"/>
    </location>
</feature>
<evidence type="ECO:0000259" key="7">
    <source>
        <dbReference type="Pfam" id="PF01694"/>
    </source>
</evidence>
<accession>A0A0C2DPQ7</accession>
<comment type="subcellular location">
    <subcellularLocation>
        <location evidence="1">Membrane</location>
        <topology evidence="1">Multi-pass membrane protein</topology>
    </subcellularLocation>
</comment>
<dbReference type="PANTHER" id="PTHR43066:SF11">
    <property type="entry name" value="PEPTIDASE S54 RHOMBOID DOMAIN-CONTAINING PROTEIN"/>
    <property type="match status" value="1"/>
</dbReference>
<evidence type="ECO:0000256" key="2">
    <source>
        <dbReference type="ARBA" id="ARBA00022692"/>
    </source>
</evidence>
<keyword evidence="4 6" id="KW-0472">Membrane</keyword>
<feature type="transmembrane region" description="Helical" evidence="6">
    <location>
        <begin position="135"/>
        <end position="151"/>
    </location>
</feature>
<proteinExistence type="predicted"/>
<keyword evidence="3 6" id="KW-1133">Transmembrane helix</keyword>
<feature type="transmembrane region" description="Helical" evidence="6">
    <location>
        <begin position="222"/>
        <end position="240"/>
    </location>
</feature>
<dbReference type="GO" id="GO:0016020">
    <property type="term" value="C:membrane"/>
    <property type="evidence" value="ECO:0007669"/>
    <property type="project" value="UniProtKB-SubCell"/>
</dbReference>
<dbReference type="SUPFAM" id="SSF144091">
    <property type="entry name" value="Rhomboid-like"/>
    <property type="match status" value="1"/>
</dbReference>
<feature type="transmembrane region" description="Helical" evidence="6">
    <location>
        <begin position="30"/>
        <end position="49"/>
    </location>
</feature>
<reference evidence="8 9" key="1">
    <citation type="submission" date="2014-12" db="EMBL/GenBank/DDBJ databases">
        <title>Genomes of Geoalkalibacter ferrihydriticus and Geoalkalibacter subterraneus, two haloalkaliphilic metal-reducing members of the Geobacteraceae.</title>
        <authorList>
            <person name="Badalamenti J.P."/>
            <person name="Torres C.I."/>
            <person name="Krajmalnik-Brown R."/>
            <person name="Bond D.R."/>
        </authorList>
    </citation>
    <scope>NUCLEOTIDE SEQUENCE [LARGE SCALE GENOMIC DNA]</scope>
    <source>
        <strain evidence="8 9">DSM 17813</strain>
    </source>
</reference>
<evidence type="ECO:0000313" key="9">
    <source>
        <dbReference type="Proteomes" id="UP000035068"/>
    </source>
</evidence>
<keyword evidence="2 6" id="KW-0812">Transmembrane</keyword>
<evidence type="ECO:0000313" key="8">
    <source>
        <dbReference type="EMBL" id="KIH75354.1"/>
    </source>
</evidence>
<dbReference type="Gene3D" id="1.20.1540.10">
    <property type="entry name" value="Rhomboid-like"/>
    <property type="match status" value="1"/>
</dbReference>
<dbReference type="GO" id="GO:0004252">
    <property type="term" value="F:serine-type endopeptidase activity"/>
    <property type="evidence" value="ECO:0007669"/>
    <property type="project" value="InterPro"/>
</dbReference>
<dbReference type="Gene3D" id="1.25.40.10">
    <property type="entry name" value="Tetratricopeptide repeat domain"/>
    <property type="match status" value="1"/>
</dbReference>
<evidence type="ECO:0000256" key="1">
    <source>
        <dbReference type="ARBA" id="ARBA00004141"/>
    </source>
</evidence>
<dbReference type="InterPro" id="IPR011990">
    <property type="entry name" value="TPR-like_helical_dom_sf"/>
</dbReference>
<keyword evidence="9" id="KW-1185">Reference proteome</keyword>
<evidence type="ECO:0000256" key="3">
    <source>
        <dbReference type="ARBA" id="ARBA00022989"/>
    </source>
</evidence>
<organism evidence="8 9">
    <name type="scientific">Geoalkalibacter ferrihydriticus DSM 17813</name>
    <dbReference type="NCBI Taxonomy" id="1121915"/>
    <lineage>
        <taxon>Bacteria</taxon>
        <taxon>Pseudomonadati</taxon>
        <taxon>Thermodesulfobacteriota</taxon>
        <taxon>Desulfuromonadia</taxon>
        <taxon>Desulfuromonadales</taxon>
        <taxon>Geoalkalibacteraceae</taxon>
        <taxon>Geoalkalibacter</taxon>
    </lineage>
</organism>
<protein>
    <recommendedName>
        <fullName evidence="7">Peptidase S54 rhomboid domain-containing protein</fullName>
    </recommendedName>
</protein>
<feature type="region of interest" description="Disordered" evidence="5">
    <location>
        <begin position="1"/>
        <end position="21"/>
    </location>
</feature>
<dbReference type="InterPro" id="IPR022764">
    <property type="entry name" value="Peptidase_S54_rhomboid_dom"/>
</dbReference>
<dbReference type="AlphaFoldDB" id="A0A0C2DPQ7"/>